<evidence type="ECO:0000313" key="3">
    <source>
        <dbReference type="Proteomes" id="UP000673691"/>
    </source>
</evidence>
<proteinExistence type="predicted"/>
<feature type="compositionally biased region" description="Polar residues" evidence="1">
    <location>
        <begin position="135"/>
        <end position="146"/>
    </location>
</feature>
<organism evidence="2 3">
    <name type="scientific">Olpidium bornovanus</name>
    <dbReference type="NCBI Taxonomy" id="278681"/>
    <lineage>
        <taxon>Eukaryota</taxon>
        <taxon>Fungi</taxon>
        <taxon>Fungi incertae sedis</taxon>
        <taxon>Olpidiomycota</taxon>
        <taxon>Olpidiomycotina</taxon>
        <taxon>Olpidiomycetes</taxon>
        <taxon>Olpidiales</taxon>
        <taxon>Olpidiaceae</taxon>
        <taxon>Olpidium</taxon>
    </lineage>
</organism>
<dbReference type="EMBL" id="JAEFCI010006074">
    <property type="protein sequence ID" value="KAG5459916.1"/>
    <property type="molecule type" value="Genomic_DNA"/>
</dbReference>
<dbReference type="AlphaFoldDB" id="A0A8H7ZUZ9"/>
<feature type="region of interest" description="Disordered" evidence="1">
    <location>
        <begin position="124"/>
        <end position="153"/>
    </location>
</feature>
<feature type="non-terminal residue" evidence="2">
    <location>
        <position position="1"/>
    </location>
</feature>
<dbReference type="Proteomes" id="UP000673691">
    <property type="component" value="Unassembled WGS sequence"/>
</dbReference>
<evidence type="ECO:0000313" key="2">
    <source>
        <dbReference type="EMBL" id="KAG5459916.1"/>
    </source>
</evidence>
<sequence length="252" mass="27170">GLRAKRTLFEFCVLSARRRVGRLAVTGHSTSQLAKGALATVVSLPELINASRLSGRVLEVTSARGQLKAQTPVPAHAKGPLVPALESRRHARRLAPWPAVARYPPRRSLSTLTLFSTGRVTGSRKRVSTSRKTRCVSQGVLSTGHATGSPKRAFNKPENKTRVARCAIYRPGDRFAEACPHKPENKTRAASCAIYRSRARLAEACPHKSEKNNPTGNDGLTSLVCVPIALTLAVCVCGHLENECLLADSVKP</sequence>
<name>A0A8H7ZUZ9_9FUNG</name>
<protein>
    <submittedName>
        <fullName evidence="2">Uncharacterized protein</fullName>
    </submittedName>
</protein>
<evidence type="ECO:0000256" key="1">
    <source>
        <dbReference type="SAM" id="MobiDB-lite"/>
    </source>
</evidence>
<accession>A0A8H7ZUZ9</accession>
<comment type="caution">
    <text evidence="2">The sequence shown here is derived from an EMBL/GenBank/DDBJ whole genome shotgun (WGS) entry which is preliminary data.</text>
</comment>
<gene>
    <name evidence="2" type="ORF">BJ554DRAFT_8106</name>
</gene>
<reference evidence="2 3" key="1">
    <citation type="journal article" name="Sci. Rep.">
        <title>Genome-scale phylogenetic analyses confirm Olpidium as the closest living zoosporic fungus to the non-flagellated, terrestrial fungi.</title>
        <authorList>
            <person name="Chang Y."/>
            <person name="Rochon D."/>
            <person name="Sekimoto S."/>
            <person name="Wang Y."/>
            <person name="Chovatia M."/>
            <person name="Sandor L."/>
            <person name="Salamov A."/>
            <person name="Grigoriev I.V."/>
            <person name="Stajich J.E."/>
            <person name="Spatafora J.W."/>
        </authorList>
    </citation>
    <scope>NUCLEOTIDE SEQUENCE [LARGE SCALE GENOMIC DNA]</scope>
    <source>
        <strain evidence="2">S191</strain>
    </source>
</reference>
<feature type="compositionally biased region" description="Basic residues" evidence="1">
    <location>
        <begin position="124"/>
        <end position="134"/>
    </location>
</feature>
<keyword evidence="3" id="KW-1185">Reference proteome</keyword>